<feature type="transmembrane region" description="Helical" evidence="7">
    <location>
        <begin position="20"/>
        <end position="39"/>
    </location>
</feature>
<feature type="domain" description="MacB-like periplasmic core" evidence="9">
    <location>
        <begin position="34"/>
        <end position="234"/>
    </location>
</feature>
<dbReference type="AlphaFoldDB" id="A0A7X5UCJ4"/>
<feature type="domain" description="ABC3 transporter permease C-terminal" evidence="8">
    <location>
        <begin position="289"/>
        <end position="396"/>
    </location>
</feature>
<keyword evidence="4 7" id="KW-1133">Transmembrane helix</keyword>
<feature type="transmembrane region" description="Helical" evidence="7">
    <location>
        <begin position="327"/>
        <end position="353"/>
    </location>
</feature>
<dbReference type="GO" id="GO:0005886">
    <property type="term" value="C:plasma membrane"/>
    <property type="evidence" value="ECO:0007669"/>
    <property type="project" value="UniProtKB-SubCell"/>
</dbReference>
<dbReference type="InterPro" id="IPR025857">
    <property type="entry name" value="MacB_PCD"/>
</dbReference>
<accession>A0A7X5UCJ4</accession>
<proteinExistence type="inferred from homology"/>
<dbReference type="RefSeq" id="WP_166950266.1">
    <property type="nucleotide sequence ID" value="NZ_JAARLZ010000009.1"/>
</dbReference>
<protein>
    <submittedName>
        <fullName evidence="10">FtsX-like permease family protein</fullName>
    </submittedName>
</protein>
<evidence type="ECO:0000256" key="7">
    <source>
        <dbReference type="SAM" id="Phobius"/>
    </source>
</evidence>
<evidence type="ECO:0000259" key="8">
    <source>
        <dbReference type="Pfam" id="PF02687"/>
    </source>
</evidence>
<evidence type="ECO:0000256" key="5">
    <source>
        <dbReference type="ARBA" id="ARBA00023136"/>
    </source>
</evidence>
<evidence type="ECO:0000256" key="1">
    <source>
        <dbReference type="ARBA" id="ARBA00004651"/>
    </source>
</evidence>
<dbReference type="Proteomes" id="UP000490980">
    <property type="component" value="Unassembled WGS sequence"/>
</dbReference>
<feature type="transmembrane region" description="Helical" evidence="7">
    <location>
        <begin position="280"/>
        <end position="307"/>
    </location>
</feature>
<dbReference type="InterPro" id="IPR003838">
    <property type="entry name" value="ABC3_permease_C"/>
</dbReference>
<evidence type="ECO:0000259" key="9">
    <source>
        <dbReference type="Pfam" id="PF12704"/>
    </source>
</evidence>
<comment type="similarity">
    <text evidence="6">Belongs to the ABC-4 integral membrane protein family.</text>
</comment>
<keyword evidence="5 7" id="KW-0472">Membrane</keyword>
<dbReference type="InterPro" id="IPR050250">
    <property type="entry name" value="Macrolide_Exporter_MacB"/>
</dbReference>
<dbReference type="PANTHER" id="PTHR30572">
    <property type="entry name" value="MEMBRANE COMPONENT OF TRANSPORTER-RELATED"/>
    <property type="match status" value="1"/>
</dbReference>
<name>A0A7X5UCJ4_9GAMM</name>
<comment type="subcellular location">
    <subcellularLocation>
        <location evidence="1">Cell membrane</location>
        <topology evidence="1">Multi-pass membrane protein</topology>
    </subcellularLocation>
</comment>
<feature type="transmembrane region" description="Helical" evidence="7">
    <location>
        <begin position="368"/>
        <end position="388"/>
    </location>
</feature>
<reference evidence="10 11" key="1">
    <citation type="submission" date="2020-03" db="EMBL/GenBank/DDBJ databases">
        <authorList>
            <person name="Lai Q."/>
        </authorList>
    </citation>
    <scope>NUCLEOTIDE SEQUENCE [LARGE SCALE GENOMIC DNA]</scope>
    <source>
        <strain evidence="10 11">CCUG 25036</strain>
    </source>
</reference>
<dbReference type="Pfam" id="PF12704">
    <property type="entry name" value="MacB_PCD"/>
    <property type="match status" value="1"/>
</dbReference>
<dbReference type="GO" id="GO:0022857">
    <property type="term" value="F:transmembrane transporter activity"/>
    <property type="evidence" value="ECO:0007669"/>
    <property type="project" value="TreeGrafter"/>
</dbReference>
<dbReference type="Pfam" id="PF02687">
    <property type="entry name" value="FtsX"/>
    <property type="match status" value="1"/>
</dbReference>
<organism evidence="10 11">
    <name type="scientific">Luteibacter anthropi</name>
    <dbReference type="NCBI Taxonomy" id="564369"/>
    <lineage>
        <taxon>Bacteria</taxon>
        <taxon>Pseudomonadati</taxon>
        <taxon>Pseudomonadota</taxon>
        <taxon>Gammaproteobacteria</taxon>
        <taxon>Lysobacterales</taxon>
        <taxon>Rhodanobacteraceae</taxon>
        <taxon>Luteibacter</taxon>
    </lineage>
</organism>
<dbReference type="EMBL" id="JAARLZ010000009">
    <property type="protein sequence ID" value="NII07960.1"/>
    <property type="molecule type" value="Genomic_DNA"/>
</dbReference>
<evidence type="ECO:0000256" key="2">
    <source>
        <dbReference type="ARBA" id="ARBA00022475"/>
    </source>
</evidence>
<keyword evidence="3 7" id="KW-0812">Transmembrane</keyword>
<evidence type="ECO:0000256" key="6">
    <source>
        <dbReference type="ARBA" id="ARBA00038076"/>
    </source>
</evidence>
<evidence type="ECO:0000256" key="3">
    <source>
        <dbReference type="ARBA" id="ARBA00022692"/>
    </source>
</evidence>
<gene>
    <name evidence="10" type="ORF">HBF25_16370</name>
</gene>
<evidence type="ECO:0000313" key="11">
    <source>
        <dbReference type="Proteomes" id="UP000490980"/>
    </source>
</evidence>
<evidence type="ECO:0000313" key="10">
    <source>
        <dbReference type="EMBL" id="NII07960.1"/>
    </source>
</evidence>
<evidence type="ECO:0000256" key="4">
    <source>
        <dbReference type="ARBA" id="ARBA00022989"/>
    </source>
</evidence>
<dbReference type="PANTHER" id="PTHR30572:SF4">
    <property type="entry name" value="ABC TRANSPORTER PERMEASE YTRF"/>
    <property type="match status" value="1"/>
</dbReference>
<comment type="caution">
    <text evidence="10">The sequence shown here is derived from an EMBL/GenBank/DDBJ whole genome shotgun (WGS) entry which is preliminary data.</text>
</comment>
<keyword evidence="2" id="KW-1003">Cell membrane</keyword>
<sequence>MEFRPILSALLRHKTVPLLMILEVALSCAVLCNAIFIIAGHAQHMSRASGVDEDQLVNIAVTDLSTGRSPGAMRREDLAALASIAHVTSVTSINQVPFGSGVWASGVSLSRDQPQPDLHASNYMDDGSMLKTLGLQLVEGRTFGPDEYIEYSVLNAPDSGVSIPSVILSKALALRLFHGDEAVGKQIYAWGDSPIRVVGVIDRLLAPGNGNNFMRSDETMIFPVRVAEGNYLLRTHPSYREEVLKAAETALLKANPNRVIDARQTVSHMRDDFYSRDRSVIWLLVAVCAALLAVTALGIVGLASFWVQQRTRQIGVRRALGATRRQILNYFQLENFMLASAGVIAGTVMAFGINHVLTGRYEVPVLPWYYPAISAVGLWVLGQCSVFWPARRAASVAPAVATRNR</sequence>
<keyword evidence="11" id="KW-1185">Reference proteome</keyword>